<accession>A0ACB9F3J9</accession>
<reference evidence="2" key="1">
    <citation type="journal article" date="2022" name="Mol. Ecol. Resour.">
        <title>The genomes of chicory, endive, great burdock and yacon provide insights into Asteraceae palaeo-polyploidization history and plant inulin production.</title>
        <authorList>
            <person name="Fan W."/>
            <person name="Wang S."/>
            <person name="Wang H."/>
            <person name="Wang A."/>
            <person name="Jiang F."/>
            <person name="Liu H."/>
            <person name="Zhao H."/>
            <person name="Xu D."/>
            <person name="Zhang Y."/>
        </authorList>
    </citation>
    <scope>NUCLEOTIDE SEQUENCE [LARGE SCALE GENOMIC DNA]</scope>
    <source>
        <strain evidence="2">cv. Punajuju</strain>
    </source>
</reference>
<keyword evidence="2" id="KW-1185">Reference proteome</keyword>
<protein>
    <submittedName>
        <fullName evidence="1">Uncharacterized protein</fullName>
    </submittedName>
</protein>
<dbReference type="EMBL" id="CM042011">
    <property type="protein sequence ID" value="KAI3765664.1"/>
    <property type="molecule type" value="Genomic_DNA"/>
</dbReference>
<gene>
    <name evidence="1" type="ORF">L2E82_15705</name>
</gene>
<sequence length="251" mass="28446">MVEKETPLCHHSLCLFKPKPNHLQLDLTAHHTRTTIRSCPSLFFLHHHPLSSSSSSPFTTVPNILGQDRKEMTEEESSMVVQASVLLRIIETLILIFQLFIKMDKKKSNGVRNLFGGNSNEIAVVPVLEDCFNSVLDFYEQLGKYGEIESLNICDNLADHMVGNVYAQIREEEHVAAALQDLSGRFYASIDINFDFNFITMISFKKLIIRLYLQVAPLSLISQQLRISMKQHVVSMKKTYVTVVVTATSCI</sequence>
<name>A0ACB9F3J9_CICIN</name>
<evidence type="ECO:0000313" key="1">
    <source>
        <dbReference type="EMBL" id="KAI3765664.1"/>
    </source>
</evidence>
<evidence type="ECO:0000313" key="2">
    <source>
        <dbReference type="Proteomes" id="UP001055811"/>
    </source>
</evidence>
<proteinExistence type="predicted"/>
<reference evidence="1 2" key="2">
    <citation type="journal article" date="2022" name="Mol. Ecol. Resour.">
        <title>The genomes of chicory, endive, great burdock and yacon provide insights into Asteraceae paleo-polyploidization history and plant inulin production.</title>
        <authorList>
            <person name="Fan W."/>
            <person name="Wang S."/>
            <person name="Wang H."/>
            <person name="Wang A."/>
            <person name="Jiang F."/>
            <person name="Liu H."/>
            <person name="Zhao H."/>
            <person name="Xu D."/>
            <person name="Zhang Y."/>
        </authorList>
    </citation>
    <scope>NUCLEOTIDE SEQUENCE [LARGE SCALE GENOMIC DNA]</scope>
    <source>
        <strain evidence="2">cv. Punajuju</strain>
        <tissue evidence="1">Leaves</tissue>
    </source>
</reference>
<organism evidence="1 2">
    <name type="scientific">Cichorium intybus</name>
    <name type="common">Chicory</name>
    <dbReference type="NCBI Taxonomy" id="13427"/>
    <lineage>
        <taxon>Eukaryota</taxon>
        <taxon>Viridiplantae</taxon>
        <taxon>Streptophyta</taxon>
        <taxon>Embryophyta</taxon>
        <taxon>Tracheophyta</taxon>
        <taxon>Spermatophyta</taxon>
        <taxon>Magnoliopsida</taxon>
        <taxon>eudicotyledons</taxon>
        <taxon>Gunneridae</taxon>
        <taxon>Pentapetalae</taxon>
        <taxon>asterids</taxon>
        <taxon>campanulids</taxon>
        <taxon>Asterales</taxon>
        <taxon>Asteraceae</taxon>
        <taxon>Cichorioideae</taxon>
        <taxon>Cichorieae</taxon>
        <taxon>Cichoriinae</taxon>
        <taxon>Cichorium</taxon>
    </lineage>
</organism>
<dbReference type="Proteomes" id="UP001055811">
    <property type="component" value="Linkage Group LG03"/>
</dbReference>
<comment type="caution">
    <text evidence="1">The sequence shown here is derived from an EMBL/GenBank/DDBJ whole genome shotgun (WGS) entry which is preliminary data.</text>
</comment>